<dbReference type="InterPro" id="IPR025587">
    <property type="entry name" value="DUF4351"/>
</dbReference>
<organism evidence="2 3">
    <name type="scientific">Dendronalium phyllosphericum CENA369</name>
    <dbReference type="NCBI Taxonomy" id="1725256"/>
    <lineage>
        <taxon>Bacteria</taxon>
        <taxon>Bacillati</taxon>
        <taxon>Cyanobacteriota</taxon>
        <taxon>Cyanophyceae</taxon>
        <taxon>Nostocales</taxon>
        <taxon>Nostocaceae</taxon>
        <taxon>Dendronalium</taxon>
        <taxon>Dendronalium phyllosphericum</taxon>
    </lineage>
</organism>
<dbReference type="Pfam" id="PF14261">
    <property type="entry name" value="DUF4351"/>
    <property type="match status" value="1"/>
</dbReference>
<evidence type="ECO:0000259" key="1">
    <source>
        <dbReference type="Pfam" id="PF14261"/>
    </source>
</evidence>
<gene>
    <name evidence="2" type="ORF">I8752_33245</name>
</gene>
<dbReference type="AlphaFoldDB" id="A0A8J7LH61"/>
<accession>A0A8J7LH61</accession>
<dbReference type="RefSeq" id="WP_214436435.1">
    <property type="nucleotide sequence ID" value="NZ_CAWPUQ010000227.1"/>
</dbReference>
<protein>
    <submittedName>
        <fullName evidence="2">DUF4351 domain-containing protein</fullName>
    </submittedName>
</protein>
<name>A0A8J7LH61_9NOST</name>
<evidence type="ECO:0000313" key="3">
    <source>
        <dbReference type="Proteomes" id="UP000662314"/>
    </source>
</evidence>
<reference evidence="2 3" key="1">
    <citation type="journal article" date="2021" name="Int. J. Syst. Evol. Microbiol.">
        <title>Amazonocrinis nigriterrae gen. nov., sp. nov., Atlanticothrix silvestris gen. nov., sp. nov. and Dendronalium phyllosphericum gen. nov., sp. nov., nostocacean cyanobacteria from Brazilian environments.</title>
        <authorList>
            <person name="Alvarenga D.O."/>
            <person name="Andreote A.P.D."/>
            <person name="Branco L.H.Z."/>
            <person name="Delbaje E."/>
            <person name="Cruz R.B."/>
            <person name="Varani A.M."/>
            <person name="Fiore M.F."/>
        </authorList>
    </citation>
    <scope>NUCLEOTIDE SEQUENCE [LARGE SCALE GENOMIC DNA]</scope>
    <source>
        <strain evidence="2 3">CENA369</strain>
    </source>
</reference>
<evidence type="ECO:0000313" key="2">
    <source>
        <dbReference type="EMBL" id="MBH8577747.1"/>
    </source>
</evidence>
<dbReference type="Proteomes" id="UP000662314">
    <property type="component" value="Unassembled WGS sequence"/>
</dbReference>
<feature type="domain" description="DUF4351" evidence="1">
    <location>
        <begin position="5"/>
        <end position="35"/>
    </location>
</feature>
<comment type="caution">
    <text evidence="2">The sequence shown here is derived from an EMBL/GenBank/DDBJ whole genome shotgun (WGS) entry which is preliminary data.</text>
</comment>
<dbReference type="EMBL" id="JAECZA010000291">
    <property type="protein sequence ID" value="MBH8577747.1"/>
    <property type="molecule type" value="Genomic_DNA"/>
</dbReference>
<keyword evidence="3" id="KW-1185">Reference proteome</keyword>
<proteinExistence type="predicted"/>
<sequence>MLVRSLIQTLCLDRLEELGEALLDFTKIEDLLDWLQTNQPK</sequence>